<evidence type="ECO:0000313" key="2">
    <source>
        <dbReference type="EMBL" id="SBS42822.1"/>
    </source>
</evidence>
<reference evidence="2" key="1">
    <citation type="submission" date="2016-05" db="EMBL/GenBank/DDBJ databases">
        <authorList>
            <person name="Lavstsen T."/>
            <person name="Jespersen J.S."/>
        </authorList>
    </citation>
    <scope>NUCLEOTIDE SEQUENCE</scope>
    <source>
        <tissue evidence="2">Brain</tissue>
    </source>
</reference>
<feature type="region of interest" description="Disordered" evidence="1">
    <location>
        <begin position="88"/>
        <end position="118"/>
    </location>
</feature>
<dbReference type="AlphaFoldDB" id="A0A1A8U627"/>
<dbReference type="EMBL" id="HADY01023003">
    <property type="protein sequence ID" value="SBP61488.1"/>
    <property type="molecule type" value="Transcribed_RNA"/>
</dbReference>
<accession>A0A1A8U627</accession>
<dbReference type="EMBL" id="HAEJ01002365">
    <property type="protein sequence ID" value="SBS42822.1"/>
    <property type="molecule type" value="Transcribed_RNA"/>
</dbReference>
<dbReference type="PANTHER" id="PTHR31025">
    <property type="entry name" value="SI:CH211-196P9.1-RELATED"/>
    <property type="match status" value="1"/>
</dbReference>
<proteinExistence type="predicted"/>
<feature type="compositionally biased region" description="Basic residues" evidence="1">
    <location>
        <begin position="107"/>
        <end position="118"/>
    </location>
</feature>
<name>A0A1A8U627_NOTFU</name>
<evidence type="ECO:0000256" key="1">
    <source>
        <dbReference type="SAM" id="MobiDB-lite"/>
    </source>
</evidence>
<sequence length="118" mass="13906">MYDFNAYPTQKQIEDVAKALVEKHPCLKEPGSKEGFYCWKFSLGFKMGNLRQKYRIAGCPELAVNRKRSEGQEKRKMKKARWSEINFLPDFPQGKSPNNLEDDKHCYMKQKRRSRTAV</sequence>
<gene>
    <name evidence="2" type="primary">Nfu_g_1_015459</name>
</gene>
<reference evidence="2" key="2">
    <citation type="submission" date="2016-06" db="EMBL/GenBank/DDBJ databases">
        <title>The genome of a short-lived fish provides insights into sex chromosome evolution and the genetic control of aging.</title>
        <authorList>
            <person name="Reichwald K."/>
            <person name="Felder M."/>
            <person name="Petzold A."/>
            <person name="Koch P."/>
            <person name="Groth M."/>
            <person name="Platzer M."/>
        </authorList>
    </citation>
    <scope>NUCLEOTIDE SEQUENCE</scope>
    <source>
        <tissue evidence="2">Brain</tissue>
    </source>
</reference>
<dbReference type="PANTHER" id="PTHR31025:SF19">
    <property type="entry name" value="SI:CH73-42K18.1-RELATED"/>
    <property type="match status" value="1"/>
</dbReference>
<organism evidence="2">
    <name type="scientific">Nothobranchius furzeri</name>
    <name type="common">Turquoise killifish</name>
    <dbReference type="NCBI Taxonomy" id="105023"/>
    <lineage>
        <taxon>Eukaryota</taxon>
        <taxon>Metazoa</taxon>
        <taxon>Chordata</taxon>
        <taxon>Craniata</taxon>
        <taxon>Vertebrata</taxon>
        <taxon>Euteleostomi</taxon>
        <taxon>Actinopterygii</taxon>
        <taxon>Neopterygii</taxon>
        <taxon>Teleostei</taxon>
        <taxon>Neoteleostei</taxon>
        <taxon>Acanthomorphata</taxon>
        <taxon>Ovalentaria</taxon>
        <taxon>Atherinomorphae</taxon>
        <taxon>Cyprinodontiformes</taxon>
        <taxon>Nothobranchiidae</taxon>
        <taxon>Nothobranchius</taxon>
    </lineage>
</organism>
<protein>
    <submittedName>
        <fullName evidence="2">Uncharacterized protein</fullName>
    </submittedName>
</protein>